<dbReference type="eggNOG" id="ENOG5032ZWQ">
    <property type="taxonomic scope" value="Bacteria"/>
</dbReference>
<name>A0A097ASP1_THEKI</name>
<keyword evidence="2" id="KW-1185">Reference proteome</keyword>
<dbReference type="AlphaFoldDB" id="A0A097ASP1"/>
<dbReference type="KEGG" id="tki:TKV_c16910"/>
<gene>
    <name evidence="1" type="ORF">TKV_c16910</name>
</gene>
<dbReference type="RefSeq" id="WP_049685525.1">
    <property type="nucleotide sequence ID" value="NZ_CP009170.1"/>
</dbReference>
<accession>A0A097ASP1</accession>
<dbReference type="OrthoDB" id="1684603at2"/>
<evidence type="ECO:0000313" key="1">
    <source>
        <dbReference type="EMBL" id="AIS52845.1"/>
    </source>
</evidence>
<evidence type="ECO:0008006" key="3">
    <source>
        <dbReference type="Google" id="ProtNLM"/>
    </source>
</evidence>
<proteinExistence type="predicted"/>
<reference evidence="2" key="1">
    <citation type="journal article" date="2015" name="Genome Announc.">
        <title>Whole-Genome Sequences of 80 Environmental and Clinical Isolates of Burkholderia pseudomallei.</title>
        <authorList>
            <person name="Johnson S.L."/>
            <person name="Baker A.L."/>
            <person name="Chain P.S."/>
            <person name="Currie B.J."/>
            <person name="Daligault H.E."/>
            <person name="Davenport K.W."/>
            <person name="Davis C.B."/>
            <person name="Inglis T.J."/>
            <person name="Kaestli M."/>
            <person name="Koren S."/>
            <person name="Mayo M."/>
            <person name="Merritt A.J."/>
            <person name="Price E.P."/>
            <person name="Sarovich D.S."/>
            <person name="Warner J."/>
            <person name="Rosovitz M.J."/>
        </authorList>
    </citation>
    <scope>NUCLEOTIDE SEQUENCE [LARGE SCALE GENOMIC DNA]</scope>
    <source>
        <strain evidence="2">DSM 2030</strain>
    </source>
</reference>
<organism evidence="1 2">
    <name type="scientific">Thermoanaerobacter kivui</name>
    <name type="common">Acetogenium kivui</name>
    <dbReference type="NCBI Taxonomy" id="2325"/>
    <lineage>
        <taxon>Bacteria</taxon>
        <taxon>Bacillati</taxon>
        <taxon>Bacillota</taxon>
        <taxon>Clostridia</taxon>
        <taxon>Thermoanaerobacterales</taxon>
        <taxon>Thermoanaerobacteraceae</taxon>
        <taxon>Thermoanaerobacter</taxon>
    </lineage>
</organism>
<sequence length="65" mass="7509">MWTVVYMAHDMQTAEKVKDVLTKEGFLVKLRPLNKKIDKKRSYCEVLVPRAEAPDAQSIIIEYGL</sequence>
<dbReference type="HOGENOM" id="CLU_207049_0_0_9"/>
<dbReference type="STRING" id="2325.TKV_c16910"/>
<dbReference type="Proteomes" id="UP000029669">
    <property type="component" value="Chromosome"/>
</dbReference>
<dbReference type="EMBL" id="CP009170">
    <property type="protein sequence ID" value="AIS52845.1"/>
    <property type="molecule type" value="Genomic_DNA"/>
</dbReference>
<protein>
    <recommendedName>
        <fullName evidence="3">Glutamate decarboxylase</fullName>
    </recommendedName>
</protein>
<evidence type="ECO:0000313" key="2">
    <source>
        <dbReference type="Proteomes" id="UP000029669"/>
    </source>
</evidence>